<organism evidence="2 3">
    <name type="scientific">Ligilactobacillus agilis</name>
    <dbReference type="NCBI Taxonomy" id="1601"/>
    <lineage>
        <taxon>Bacteria</taxon>
        <taxon>Bacillati</taxon>
        <taxon>Bacillota</taxon>
        <taxon>Bacilli</taxon>
        <taxon>Lactobacillales</taxon>
        <taxon>Lactobacillaceae</taxon>
        <taxon>Ligilactobacillus</taxon>
    </lineage>
</organism>
<dbReference type="SUPFAM" id="SSF52540">
    <property type="entry name" value="P-loop containing nucleoside triphosphate hydrolases"/>
    <property type="match status" value="1"/>
</dbReference>
<keyword evidence="2" id="KW-0347">Helicase</keyword>
<dbReference type="Proteomes" id="UP000234579">
    <property type="component" value="Unassembled WGS sequence"/>
</dbReference>
<gene>
    <name evidence="2" type="ORF">CYR79_09730</name>
</gene>
<dbReference type="PANTHER" id="PTHR34985:SF1">
    <property type="entry name" value="SLR0554 PROTEIN"/>
    <property type="match status" value="1"/>
</dbReference>
<dbReference type="RefSeq" id="WP_101812350.1">
    <property type="nucleotide sequence ID" value="NZ_PKGI01000051.1"/>
</dbReference>
<dbReference type="EMBL" id="PKGI01000051">
    <property type="protein sequence ID" value="PLA75756.1"/>
    <property type="molecule type" value="Genomic_DNA"/>
</dbReference>
<dbReference type="Pfam" id="PF05272">
    <property type="entry name" value="VapE-like_dom"/>
    <property type="match status" value="1"/>
</dbReference>
<dbReference type="GO" id="GO:0004386">
    <property type="term" value="F:helicase activity"/>
    <property type="evidence" value="ECO:0007669"/>
    <property type="project" value="UniProtKB-KW"/>
</dbReference>
<dbReference type="InterPro" id="IPR007936">
    <property type="entry name" value="VapE-like_dom"/>
</dbReference>
<proteinExistence type="predicted"/>
<reference evidence="3" key="1">
    <citation type="submission" date="2017-12" db="EMBL/GenBank/DDBJ databases">
        <authorList>
            <person name="Christensen H."/>
        </authorList>
    </citation>
    <scope>NUCLEOTIDE SEQUENCE [LARGE SCALE GENOMIC DNA]</scope>
    <source>
        <strain evidence="3">268A</strain>
    </source>
</reference>
<comment type="caution">
    <text evidence="2">The sequence shown here is derived from an EMBL/GenBank/DDBJ whole genome shotgun (WGS) entry which is preliminary data.</text>
</comment>
<name>A0A2I2A8S4_9LACO</name>
<keyword evidence="2" id="KW-0378">Hydrolase</keyword>
<keyword evidence="2" id="KW-0547">Nucleotide-binding</keyword>
<keyword evidence="2" id="KW-0067">ATP-binding</keyword>
<evidence type="ECO:0000259" key="1">
    <source>
        <dbReference type="Pfam" id="PF05272"/>
    </source>
</evidence>
<evidence type="ECO:0000313" key="3">
    <source>
        <dbReference type="Proteomes" id="UP000234579"/>
    </source>
</evidence>
<dbReference type="InterPro" id="IPR027417">
    <property type="entry name" value="P-loop_NTPase"/>
</dbReference>
<protein>
    <submittedName>
        <fullName evidence="2">Helicase</fullName>
    </submittedName>
</protein>
<evidence type="ECO:0000313" key="2">
    <source>
        <dbReference type="EMBL" id="PLA75756.1"/>
    </source>
</evidence>
<dbReference type="AlphaFoldDB" id="A0A2I2A8S4"/>
<feature type="domain" description="Virulence-associated protein E-like" evidence="1">
    <location>
        <begin position="133"/>
        <end position="347"/>
    </location>
</feature>
<accession>A0A2I2A8S4</accession>
<sequence>MSVDDAIKKAEKKTSKKIFKLSDSTPFTMTKDGIMKANSLRNIGLILERDEVLKGTFAYNEFSFADEVVKDIPQLHIKKGYIEDSYISSILRYIEDRYEVLFAERLLYMAVSNEAKRNAYNPVKEYLETAYKNWDGKQRIALLLPEFLGVEVSEVTTLQTKIFFTGAVAKVFNPNSKFDYVLDLVGGQGVGKTTFLKKISNGWYTDQFTDFKDKDSYMNMQKALIVNDDEMTATNNSDFETLKKFVSSEELEYRPPYGRSAVRRPKNFVIARTTNESTYLKDKTGERRFMPNMANKRRQIKSPITDLTPELVKQFWGECVYYYKEGFDFMLTDEQNELLEENRKSFMYIDEAETQIEEVLEGWPGTFITSSQIARELGEENLIKNRKLAKKIKYIMDNHKGWEPTKKRIGGVSKRGYKKV</sequence>
<dbReference type="PANTHER" id="PTHR34985">
    <property type="entry name" value="SLR0554 PROTEIN"/>
    <property type="match status" value="1"/>
</dbReference>